<gene>
    <name evidence="2" type="ORF">UFOPK3482_00503</name>
</gene>
<dbReference type="Pfam" id="PF21179">
    <property type="entry name" value="BldD-like_C"/>
    <property type="match status" value="1"/>
</dbReference>
<dbReference type="GO" id="GO:0045892">
    <property type="term" value="P:negative regulation of DNA-templated transcription"/>
    <property type="evidence" value="ECO:0007669"/>
    <property type="project" value="InterPro"/>
</dbReference>
<evidence type="ECO:0000313" key="2">
    <source>
        <dbReference type="EMBL" id="CAB4884685.1"/>
    </source>
</evidence>
<organism evidence="2">
    <name type="scientific">freshwater metagenome</name>
    <dbReference type="NCBI Taxonomy" id="449393"/>
    <lineage>
        <taxon>unclassified sequences</taxon>
        <taxon>metagenomes</taxon>
        <taxon>ecological metagenomes</taxon>
    </lineage>
</organism>
<protein>
    <submittedName>
        <fullName evidence="2">Unannotated protein</fullName>
    </submittedName>
</protein>
<dbReference type="Gene3D" id="1.10.10.1930">
    <property type="match status" value="1"/>
</dbReference>
<sequence length="159" mass="18423">MSTSTIEIRCAGLLRDLRRKRGLTLDDFEKLSMGKVKAVVLGSYERGTRAISLARLEQLCQIYEVPIQYFFTEATISHAQKNERLIFDVRRVNRLQDLAEPLLNVRKYLSLIVQKRSDWNGEIISIRKSDNENLTLISNLDLDELYNLMKLNGFLFKAV</sequence>
<dbReference type="SUPFAM" id="SSF47413">
    <property type="entry name" value="lambda repressor-like DNA-binding domains"/>
    <property type="match status" value="1"/>
</dbReference>
<dbReference type="GO" id="GO:0003677">
    <property type="term" value="F:DNA binding"/>
    <property type="evidence" value="ECO:0007669"/>
    <property type="project" value="InterPro"/>
</dbReference>
<dbReference type="PROSITE" id="PS50943">
    <property type="entry name" value="HTH_CROC1"/>
    <property type="match status" value="1"/>
</dbReference>
<dbReference type="InterPro" id="IPR001387">
    <property type="entry name" value="Cro/C1-type_HTH"/>
</dbReference>
<evidence type="ECO:0000259" key="1">
    <source>
        <dbReference type="PROSITE" id="PS50943"/>
    </source>
</evidence>
<dbReference type="EMBL" id="CAFBLZ010000031">
    <property type="protein sequence ID" value="CAB4884685.1"/>
    <property type="molecule type" value="Genomic_DNA"/>
</dbReference>
<dbReference type="InterPro" id="IPR037664">
    <property type="entry name" value="BldD_C"/>
</dbReference>
<dbReference type="AlphaFoldDB" id="A0A6J7EUF3"/>
<dbReference type="Pfam" id="PF01381">
    <property type="entry name" value="HTH_3"/>
    <property type="match status" value="1"/>
</dbReference>
<dbReference type="SMART" id="SM00530">
    <property type="entry name" value="HTH_XRE"/>
    <property type="match status" value="1"/>
</dbReference>
<dbReference type="Gene3D" id="1.10.260.40">
    <property type="entry name" value="lambda repressor-like DNA-binding domains"/>
    <property type="match status" value="1"/>
</dbReference>
<feature type="domain" description="HTH cro/C1-type" evidence="1">
    <location>
        <begin position="14"/>
        <end position="70"/>
    </location>
</feature>
<dbReference type="InterPro" id="IPR010982">
    <property type="entry name" value="Lambda_DNA-bd_dom_sf"/>
</dbReference>
<dbReference type="InterPro" id="IPR038099">
    <property type="entry name" value="BldD-like_C_sf"/>
</dbReference>
<name>A0A6J7EUF3_9ZZZZ</name>
<reference evidence="2" key="1">
    <citation type="submission" date="2020-05" db="EMBL/GenBank/DDBJ databases">
        <authorList>
            <person name="Chiriac C."/>
            <person name="Salcher M."/>
            <person name="Ghai R."/>
            <person name="Kavagutti S V."/>
        </authorList>
    </citation>
    <scope>NUCLEOTIDE SEQUENCE</scope>
</reference>
<dbReference type="CDD" id="cd00093">
    <property type="entry name" value="HTH_XRE"/>
    <property type="match status" value="1"/>
</dbReference>
<proteinExistence type="predicted"/>
<accession>A0A6J7EUF3</accession>